<dbReference type="RefSeq" id="WP_390264296.1">
    <property type="nucleotide sequence ID" value="NZ_JBHUGH010000013.1"/>
</dbReference>
<protein>
    <submittedName>
        <fullName evidence="1">Phage head-tail joining protein</fullName>
    </submittedName>
</protein>
<sequence>MTDDAQLLQMKARLAALQDIRWRGVRSASINGERVDYATDADLAAAVADLERRIAGMEGRPRRRARGTYAVKDL</sequence>
<dbReference type="EMBL" id="JBHUGH010000013">
    <property type="protein sequence ID" value="MFD1913808.1"/>
    <property type="molecule type" value="Genomic_DNA"/>
</dbReference>
<proteinExistence type="predicted"/>
<organism evidence="1 2">
    <name type="scientific">Halodurantibacterium flavum</name>
    <dbReference type="NCBI Taxonomy" id="1382802"/>
    <lineage>
        <taxon>Bacteria</taxon>
        <taxon>Pseudomonadati</taxon>
        <taxon>Pseudomonadota</taxon>
        <taxon>Alphaproteobacteria</taxon>
        <taxon>Rhodobacterales</taxon>
        <taxon>Paracoccaceae</taxon>
        <taxon>Halodurantibacterium</taxon>
    </lineage>
</organism>
<comment type="caution">
    <text evidence="1">The sequence shown here is derived from an EMBL/GenBank/DDBJ whole genome shotgun (WGS) entry which is preliminary data.</text>
</comment>
<evidence type="ECO:0000313" key="1">
    <source>
        <dbReference type="EMBL" id="MFD1913808.1"/>
    </source>
</evidence>
<evidence type="ECO:0000313" key="2">
    <source>
        <dbReference type="Proteomes" id="UP001597353"/>
    </source>
</evidence>
<gene>
    <name evidence="1" type="ORF">ACFSGJ_16460</name>
</gene>
<keyword evidence="2" id="KW-1185">Reference proteome</keyword>
<dbReference type="NCBIfam" id="NF047331">
    <property type="entry name" value="phage_HTJ"/>
    <property type="match status" value="1"/>
</dbReference>
<reference evidence="2" key="1">
    <citation type="journal article" date="2019" name="Int. J. Syst. Evol. Microbiol.">
        <title>The Global Catalogue of Microorganisms (GCM) 10K type strain sequencing project: providing services to taxonomists for standard genome sequencing and annotation.</title>
        <authorList>
            <consortium name="The Broad Institute Genomics Platform"/>
            <consortium name="The Broad Institute Genome Sequencing Center for Infectious Disease"/>
            <person name="Wu L."/>
            <person name="Ma J."/>
        </authorList>
    </citation>
    <scope>NUCLEOTIDE SEQUENCE [LARGE SCALE GENOMIC DNA]</scope>
    <source>
        <strain evidence="2">CGMCC 4.7242</strain>
    </source>
</reference>
<accession>A0ABW4S9L6</accession>
<name>A0ABW4S9L6_9RHOB</name>
<dbReference type="Proteomes" id="UP001597353">
    <property type="component" value="Unassembled WGS sequence"/>
</dbReference>